<comment type="similarity">
    <text evidence="1">Belongs to the NFYB/HAP3 subunit family.</text>
</comment>
<dbReference type="GO" id="GO:0000978">
    <property type="term" value="F:RNA polymerase II cis-regulatory region sequence-specific DNA binding"/>
    <property type="evidence" value="ECO:0007669"/>
    <property type="project" value="TreeGrafter"/>
</dbReference>
<dbReference type="InterPro" id="IPR003958">
    <property type="entry name" value="CBFA_NFYB_domain"/>
</dbReference>
<evidence type="ECO:0000256" key="4">
    <source>
        <dbReference type="SAM" id="MobiDB-lite"/>
    </source>
</evidence>
<feature type="compositionally biased region" description="Low complexity" evidence="4">
    <location>
        <begin position="13"/>
        <end position="24"/>
    </location>
</feature>
<protein>
    <recommendedName>
        <fullName evidence="5">Transcription factor CBF/NF-Y/archaeal histone domain-containing protein</fullName>
    </recommendedName>
</protein>
<evidence type="ECO:0000313" key="7">
    <source>
        <dbReference type="Proteomes" id="UP000295252"/>
    </source>
</evidence>
<feature type="domain" description="Transcription factor CBF/NF-Y/archaeal histone" evidence="5">
    <location>
        <begin position="43"/>
        <end position="101"/>
    </location>
</feature>
<dbReference type="PANTHER" id="PTHR11064">
    <property type="entry name" value="CCAAT-BINDING TRANSCRIPTION FACTOR-RELATED"/>
    <property type="match status" value="1"/>
</dbReference>
<dbReference type="STRING" id="49390.A0A068V7D6"/>
<dbReference type="Pfam" id="PF00808">
    <property type="entry name" value="CBFD_NFYB_HMF"/>
    <property type="match status" value="1"/>
</dbReference>
<dbReference type="InParanoid" id="A0A068V7D6"/>
<keyword evidence="7" id="KW-1185">Reference proteome</keyword>
<dbReference type="GO" id="GO:0001228">
    <property type="term" value="F:DNA-binding transcription activator activity, RNA polymerase II-specific"/>
    <property type="evidence" value="ECO:0007669"/>
    <property type="project" value="InterPro"/>
</dbReference>
<dbReference type="PRINTS" id="PR00615">
    <property type="entry name" value="CCAATSUBUNTA"/>
</dbReference>
<evidence type="ECO:0000259" key="5">
    <source>
        <dbReference type="Pfam" id="PF00808"/>
    </source>
</evidence>
<dbReference type="PhylomeDB" id="A0A068V7D6"/>
<dbReference type="GO" id="GO:0046982">
    <property type="term" value="F:protein heterodimerization activity"/>
    <property type="evidence" value="ECO:0007669"/>
    <property type="project" value="InterPro"/>
</dbReference>
<dbReference type="PANTHER" id="PTHR11064:SF115">
    <property type="entry name" value="NUCLEAR TRANSCRIPTION FACTOR Y SUBUNIT B-9"/>
    <property type="match status" value="1"/>
</dbReference>
<dbReference type="SUPFAM" id="SSF47113">
    <property type="entry name" value="Histone-fold"/>
    <property type="match status" value="1"/>
</dbReference>
<gene>
    <name evidence="6" type="ORF">GSCOC_T00016635001</name>
</gene>
<reference evidence="7" key="1">
    <citation type="journal article" date="2014" name="Science">
        <title>The coffee genome provides insight into the convergent evolution of caffeine biosynthesis.</title>
        <authorList>
            <person name="Denoeud F."/>
            <person name="Carretero-Paulet L."/>
            <person name="Dereeper A."/>
            <person name="Droc G."/>
            <person name="Guyot R."/>
            <person name="Pietrella M."/>
            <person name="Zheng C."/>
            <person name="Alberti A."/>
            <person name="Anthony F."/>
            <person name="Aprea G."/>
            <person name="Aury J.M."/>
            <person name="Bento P."/>
            <person name="Bernard M."/>
            <person name="Bocs S."/>
            <person name="Campa C."/>
            <person name="Cenci A."/>
            <person name="Combes M.C."/>
            <person name="Crouzillat D."/>
            <person name="Da Silva C."/>
            <person name="Daddiego L."/>
            <person name="De Bellis F."/>
            <person name="Dussert S."/>
            <person name="Garsmeur O."/>
            <person name="Gayraud T."/>
            <person name="Guignon V."/>
            <person name="Jahn K."/>
            <person name="Jamilloux V."/>
            <person name="Joet T."/>
            <person name="Labadie K."/>
            <person name="Lan T."/>
            <person name="Leclercq J."/>
            <person name="Lepelley M."/>
            <person name="Leroy T."/>
            <person name="Li L.T."/>
            <person name="Librado P."/>
            <person name="Lopez L."/>
            <person name="Munoz A."/>
            <person name="Noel B."/>
            <person name="Pallavicini A."/>
            <person name="Perrotta G."/>
            <person name="Poncet V."/>
            <person name="Pot D."/>
            <person name="Priyono X."/>
            <person name="Rigoreau M."/>
            <person name="Rouard M."/>
            <person name="Rozas J."/>
            <person name="Tranchant-Dubreuil C."/>
            <person name="VanBuren R."/>
            <person name="Zhang Q."/>
            <person name="Andrade A.C."/>
            <person name="Argout X."/>
            <person name="Bertrand B."/>
            <person name="de Kochko A."/>
            <person name="Graziosi G."/>
            <person name="Henry R.J."/>
            <person name="Jayarama X."/>
            <person name="Ming R."/>
            <person name="Nagai C."/>
            <person name="Rounsley S."/>
            <person name="Sankoff D."/>
            <person name="Giuliano G."/>
            <person name="Albert V.A."/>
            <person name="Wincker P."/>
            <person name="Lashermes P."/>
        </authorList>
    </citation>
    <scope>NUCLEOTIDE SEQUENCE [LARGE SCALE GENOMIC DNA]</scope>
    <source>
        <strain evidence="7">cv. DH200-94</strain>
    </source>
</reference>
<organism evidence="6 7">
    <name type="scientific">Coffea canephora</name>
    <name type="common">Robusta coffee</name>
    <dbReference type="NCBI Taxonomy" id="49390"/>
    <lineage>
        <taxon>Eukaryota</taxon>
        <taxon>Viridiplantae</taxon>
        <taxon>Streptophyta</taxon>
        <taxon>Embryophyta</taxon>
        <taxon>Tracheophyta</taxon>
        <taxon>Spermatophyta</taxon>
        <taxon>Magnoliopsida</taxon>
        <taxon>eudicotyledons</taxon>
        <taxon>Gunneridae</taxon>
        <taxon>Pentapetalae</taxon>
        <taxon>asterids</taxon>
        <taxon>lamiids</taxon>
        <taxon>Gentianales</taxon>
        <taxon>Rubiaceae</taxon>
        <taxon>Ixoroideae</taxon>
        <taxon>Gardenieae complex</taxon>
        <taxon>Bertiereae - Coffeeae clade</taxon>
        <taxon>Coffeeae</taxon>
        <taxon>Coffea</taxon>
    </lineage>
</organism>
<evidence type="ECO:0000256" key="3">
    <source>
        <dbReference type="ARBA" id="ARBA00023163"/>
    </source>
</evidence>
<accession>A0A068V7D6</accession>
<dbReference type="Proteomes" id="UP000295252">
    <property type="component" value="Chromosome II"/>
</dbReference>
<dbReference type="InterPro" id="IPR009072">
    <property type="entry name" value="Histone-fold"/>
</dbReference>
<evidence type="ECO:0000256" key="1">
    <source>
        <dbReference type="ARBA" id="ARBA00009053"/>
    </source>
</evidence>
<feature type="region of interest" description="Disordered" evidence="4">
    <location>
        <begin position="1"/>
        <end position="24"/>
    </location>
</feature>
<dbReference type="InterPro" id="IPR027113">
    <property type="entry name" value="Transc_fact_NFYB/HAP3"/>
</dbReference>
<keyword evidence="3" id="KW-0804">Transcription</keyword>
<name>A0A068V7D6_COFCA</name>
<keyword evidence="2" id="KW-0805">Transcription regulation</keyword>
<dbReference type="AlphaFoldDB" id="A0A068V7D6"/>
<evidence type="ECO:0000256" key="2">
    <source>
        <dbReference type="ARBA" id="ARBA00023015"/>
    </source>
</evidence>
<sequence length="244" mass="27302">MREPGDAANNVTRNPNSAHVNNNNNVRMPMPHPRQDPEHLFTITNICRIMRHIFLPNARVFKEAKSTIEECVSKDINFITMEANERYHSEHCKTITAKNLTYAHANLGFDSYVSPITLYIERYRQNEAAQNTMHGDAFERHTTIFPNVHTQGHPSMLAPAPSHSPPINSTFQVGADEQAFFNPTLMSKEFYFQNSPGASLGDGFDVAGLSSNAEFPRAFFPHDFHPGPTLPHGSHPHGLGLDGQ</sequence>
<dbReference type="EMBL" id="HG739194">
    <property type="protein sequence ID" value="CDP15798.1"/>
    <property type="molecule type" value="Genomic_DNA"/>
</dbReference>
<dbReference type="Gramene" id="CDP15798">
    <property type="protein sequence ID" value="CDP15798"/>
    <property type="gene ID" value="GSCOC_T00016635001"/>
</dbReference>
<dbReference type="Gene3D" id="1.10.20.10">
    <property type="entry name" value="Histone, subunit A"/>
    <property type="match status" value="1"/>
</dbReference>
<dbReference type="GO" id="GO:0016602">
    <property type="term" value="C:CCAAT-binding factor complex"/>
    <property type="evidence" value="ECO:0007669"/>
    <property type="project" value="InterPro"/>
</dbReference>
<dbReference type="OMA" id="EANERYH"/>
<evidence type="ECO:0000313" key="6">
    <source>
        <dbReference type="EMBL" id="CDP15798.1"/>
    </source>
</evidence>
<proteinExistence type="inferred from homology"/>